<dbReference type="Proteomes" id="UP000032431">
    <property type="component" value="Chromosome I"/>
</dbReference>
<evidence type="ECO:0000313" key="5">
    <source>
        <dbReference type="Proteomes" id="UP000032431"/>
    </source>
</evidence>
<dbReference type="FunFam" id="3.40.50.1970:FF:000003">
    <property type="entry name" value="Alcohol dehydrogenase, iron-containing"/>
    <property type="match status" value="1"/>
</dbReference>
<dbReference type="InterPro" id="IPR018211">
    <property type="entry name" value="ADH_Fe_CS"/>
</dbReference>
<feature type="domain" description="Alcohol dehydrogenase iron-type/glycerol dehydrogenase GldA" evidence="2">
    <location>
        <begin position="11"/>
        <end position="178"/>
    </location>
</feature>
<keyword evidence="5" id="KW-1185">Reference proteome</keyword>
<dbReference type="InterPro" id="IPR034802">
    <property type="entry name" value="NADPH_BDH"/>
</dbReference>
<sequence>MMRPMKLAGDKLVFGEGALDYLETMQGKRAFIVMNGDFLKKNGTLDLITSKLAKAGIESTSFDGVEPEPSIQSVLKGAELMNEFQPDIIIGVGGGSAMDAAKAMWVFYEHPELKTLEDITPPNKIPKLRNKAIMVSIPTTSGTASEVSRSIVISDKTRNIKQGIGDMEMMPDVALLEPKLTATMPPKLTAETGFDALTHALEAYVSRRANDLTDTLSEKAVLEILKYLPLAYEHGDNLLYREKMLTYSMVAGLAFTNCSLGIVHSIAHSFGAVFGVTHGLANAIVLPYIVKFNFDCEAAKAKYDVIAEKLGAENLYDAICSLQKRLNIPPRMKDVINDDEKFEKYLDLVSEKSIADGCTKTSPIIPDHPTMKELVKKVYYGE</sequence>
<evidence type="ECO:0000259" key="3">
    <source>
        <dbReference type="Pfam" id="PF25137"/>
    </source>
</evidence>
<dbReference type="EMBL" id="LM995447">
    <property type="protein sequence ID" value="CDZ23895.1"/>
    <property type="molecule type" value="Genomic_DNA"/>
</dbReference>
<dbReference type="InterPro" id="IPR056798">
    <property type="entry name" value="ADH_Fe_C"/>
</dbReference>
<dbReference type="PANTHER" id="PTHR11496">
    <property type="entry name" value="ALCOHOL DEHYDROGENASE"/>
    <property type="match status" value="1"/>
</dbReference>
<dbReference type="Gene3D" id="1.20.1090.10">
    <property type="entry name" value="Dehydroquinate synthase-like - alpha domain"/>
    <property type="match status" value="1"/>
</dbReference>
<dbReference type="PANTHER" id="PTHR11496:SF83">
    <property type="entry name" value="HYDROXYACID-OXOACID TRANSHYDROGENASE, MITOCHONDRIAL"/>
    <property type="match status" value="1"/>
</dbReference>
<feature type="domain" description="Fe-containing alcohol dehydrogenase-like C-terminal" evidence="3">
    <location>
        <begin position="189"/>
        <end position="379"/>
    </location>
</feature>
<dbReference type="OrthoDB" id="9804734at2"/>
<evidence type="ECO:0000256" key="1">
    <source>
        <dbReference type="ARBA" id="ARBA00023002"/>
    </source>
</evidence>
<keyword evidence="1 4" id="KW-0560">Oxidoreductase</keyword>
<reference evidence="5" key="1">
    <citation type="submission" date="2014-07" db="EMBL/GenBank/DDBJ databases">
        <authorList>
            <person name="Wibberg D."/>
        </authorList>
    </citation>
    <scope>NUCLEOTIDE SEQUENCE [LARGE SCALE GENOMIC DNA]</scope>
    <source>
        <strain evidence="5">DG5</strain>
    </source>
</reference>
<evidence type="ECO:0000313" key="4">
    <source>
        <dbReference type="EMBL" id="CDZ23895.1"/>
    </source>
</evidence>
<dbReference type="InterPro" id="IPR039697">
    <property type="entry name" value="Alcohol_dehydrogenase_Fe"/>
</dbReference>
<dbReference type="Pfam" id="PF25137">
    <property type="entry name" value="ADH_Fe_C"/>
    <property type="match status" value="1"/>
</dbReference>
<dbReference type="Pfam" id="PF00465">
    <property type="entry name" value="Fe-ADH"/>
    <property type="match status" value="1"/>
</dbReference>
<organism evidence="4 5">
    <name type="scientific">[Clostridium] cellulosi</name>
    <dbReference type="NCBI Taxonomy" id="29343"/>
    <lineage>
        <taxon>Bacteria</taxon>
        <taxon>Bacillati</taxon>
        <taxon>Bacillota</taxon>
        <taxon>Clostridia</taxon>
        <taxon>Eubacteriales</taxon>
        <taxon>Oscillospiraceae</taxon>
        <taxon>Oscillospiraceae incertae sedis</taxon>
    </lineage>
</organism>
<dbReference type="GO" id="GO:0004022">
    <property type="term" value="F:alcohol dehydrogenase (NAD+) activity"/>
    <property type="evidence" value="ECO:0007669"/>
    <property type="project" value="UniProtKB-ARBA"/>
</dbReference>
<dbReference type="GO" id="GO:0046872">
    <property type="term" value="F:metal ion binding"/>
    <property type="evidence" value="ECO:0007669"/>
    <property type="project" value="InterPro"/>
</dbReference>
<dbReference type="FunFam" id="1.20.1090.10:FF:000001">
    <property type="entry name" value="Aldehyde-alcohol dehydrogenase"/>
    <property type="match status" value="1"/>
</dbReference>
<dbReference type="CDD" id="cd08179">
    <property type="entry name" value="NADPH_BDH"/>
    <property type="match status" value="1"/>
</dbReference>
<dbReference type="Gene3D" id="3.40.50.1970">
    <property type="match status" value="1"/>
</dbReference>
<accession>A0A078KS06</accession>
<dbReference type="KEGG" id="ccel:CCDG5_0766"/>
<evidence type="ECO:0000259" key="2">
    <source>
        <dbReference type="Pfam" id="PF00465"/>
    </source>
</evidence>
<dbReference type="HOGENOM" id="CLU_007207_0_0_9"/>
<dbReference type="EC" id="1.1.1.-" evidence="4"/>
<dbReference type="PATRIC" id="fig|29343.3.peg.803"/>
<proteinExistence type="predicted"/>
<dbReference type="AlphaFoldDB" id="A0A078KS06"/>
<name>A0A078KS06_9FIRM</name>
<dbReference type="PROSITE" id="PS00913">
    <property type="entry name" value="ADH_IRON_1"/>
    <property type="match status" value="1"/>
</dbReference>
<gene>
    <name evidence="4" type="primary">adh1</name>
    <name evidence="4" type="ORF">CCDG5_0766</name>
</gene>
<dbReference type="SUPFAM" id="SSF56796">
    <property type="entry name" value="Dehydroquinate synthase-like"/>
    <property type="match status" value="1"/>
</dbReference>
<dbReference type="InterPro" id="IPR001670">
    <property type="entry name" value="ADH_Fe/GldA"/>
</dbReference>
<protein>
    <submittedName>
        <fullName evidence="4">NADPH-dependent butanol dehydrogenase</fullName>
        <ecNumber evidence="4">1.1.1.-</ecNumber>
    </submittedName>
</protein>
<dbReference type="STRING" id="29343.CCDG5_0766"/>